<dbReference type="Proteomes" id="UP000232003">
    <property type="component" value="Chromosome"/>
</dbReference>
<evidence type="ECO:0000313" key="2">
    <source>
        <dbReference type="Proteomes" id="UP000232003"/>
    </source>
</evidence>
<accession>A0A2K8SML1</accession>
<organism evidence="1 2">
    <name type="scientific">Nostoc flagelliforme CCNUN1</name>
    <dbReference type="NCBI Taxonomy" id="2038116"/>
    <lineage>
        <taxon>Bacteria</taxon>
        <taxon>Bacillati</taxon>
        <taxon>Cyanobacteriota</taxon>
        <taxon>Cyanophyceae</taxon>
        <taxon>Nostocales</taxon>
        <taxon>Nostocaceae</taxon>
        <taxon>Nostoc</taxon>
    </lineage>
</organism>
<name>A0A2K8SML1_9NOSO</name>
<protein>
    <submittedName>
        <fullName evidence="1">Uncharacterized protein</fullName>
    </submittedName>
</protein>
<gene>
    <name evidence="1" type="ORF">COO91_01964</name>
</gene>
<dbReference type="EMBL" id="CP024785">
    <property type="protein sequence ID" value="AUB36065.1"/>
    <property type="molecule type" value="Genomic_DNA"/>
</dbReference>
<dbReference type="KEGG" id="nfl:COO91_01964"/>
<dbReference type="AlphaFoldDB" id="A0A2K8SML1"/>
<evidence type="ECO:0000313" key="1">
    <source>
        <dbReference type="EMBL" id="AUB36065.1"/>
    </source>
</evidence>
<reference evidence="1 2" key="1">
    <citation type="submission" date="2017-11" db="EMBL/GenBank/DDBJ databases">
        <title>Complete genome of a free-living desiccation-tolerant cyanobacterium and its photosynthetic adaptation to extreme terrestrial habitat.</title>
        <authorList>
            <person name="Shang J."/>
        </authorList>
    </citation>
    <scope>NUCLEOTIDE SEQUENCE [LARGE SCALE GENOMIC DNA]</scope>
    <source>
        <strain evidence="1 2">CCNUN1</strain>
    </source>
</reference>
<proteinExistence type="predicted"/>
<sequence>MRMLLDAEDATAMYAALEEIAIGVDEFAGAKPSKALSLQRAWATFNLEHPLAQAYIEGALARWDDFR</sequence>
<keyword evidence="2" id="KW-1185">Reference proteome</keyword>